<dbReference type="SMART" id="SM00813">
    <property type="entry name" value="Alpha-L-AF_C"/>
    <property type="match status" value="1"/>
</dbReference>
<dbReference type="EC" id="3.2.1.55" evidence="3"/>
<name>A0ABZ0XC73_9BACT</name>
<evidence type="ECO:0000256" key="3">
    <source>
        <dbReference type="ARBA" id="ARBA00012670"/>
    </source>
</evidence>
<keyword evidence="9" id="KW-1185">Reference proteome</keyword>
<evidence type="ECO:0000256" key="2">
    <source>
        <dbReference type="ARBA" id="ARBA00007186"/>
    </source>
</evidence>
<evidence type="ECO:0000313" key="9">
    <source>
        <dbReference type="Proteomes" id="UP001326715"/>
    </source>
</evidence>
<dbReference type="SUPFAM" id="SSF49785">
    <property type="entry name" value="Galactose-binding domain-like"/>
    <property type="match status" value="1"/>
</dbReference>
<dbReference type="SUPFAM" id="SSF51445">
    <property type="entry name" value="(Trans)glycosidases"/>
    <property type="match status" value="1"/>
</dbReference>
<comment type="catalytic activity">
    <reaction evidence="1">
        <text>Hydrolysis of terminal non-reducing alpha-L-arabinofuranoside residues in alpha-L-arabinosides.</text>
        <dbReference type="EC" id="3.2.1.55"/>
    </reaction>
</comment>
<dbReference type="RefSeq" id="WP_072364372.1">
    <property type="nucleotide sequence ID" value="NZ_CP139972.1"/>
</dbReference>
<proteinExistence type="inferred from homology"/>
<dbReference type="InterPro" id="IPR051563">
    <property type="entry name" value="Glycosyl_Hydrolase_51"/>
</dbReference>
<dbReference type="InterPro" id="IPR008979">
    <property type="entry name" value="Galactose-bd-like_sf"/>
</dbReference>
<dbReference type="Proteomes" id="UP001326715">
    <property type="component" value="Chromosome"/>
</dbReference>
<dbReference type="PANTHER" id="PTHR31776:SF0">
    <property type="entry name" value="ALPHA-L-ARABINOFURANOSIDASE 1"/>
    <property type="match status" value="1"/>
</dbReference>
<dbReference type="InterPro" id="IPR003305">
    <property type="entry name" value="CenC_carb-bd"/>
</dbReference>
<gene>
    <name evidence="8" type="ORF">SR876_24190</name>
</gene>
<reference evidence="8 9" key="1">
    <citation type="submission" date="2023-11" db="EMBL/GenBank/DDBJ databases">
        <title>MicrobeMod: A computational toolkit for identifying prokaryotic methylation and restriction-modification with nanopore sequencing.</title>
        <authorList>
            <person name="Crits-Christoph A."/>
            <person name="Kang S.C."/>
            <person name="Lee H."/>
            <person name="Ostrov N."/>
        </authorList>
    </citation>
    <scope>NUCLEOTIDE SEQUENCE [LARGE SCALE GENOMIC DNA]</scope>
    <source>
        <strain evidence="8 9">ATCC 23090</strain>
    </source>
</reference>
<dbReference type="InterPro" id="IPR010720">
    <property type="entry name" value="Alpha-L-AF_C"/>
</dbReference>
<dbReference type="Pfam" id="PF02018">
    <property type="entry name" value="CBM_4_9"/>
    <property type="match status" value="1"/>
</dbReference>
<evidence type="ECO:0000313" key="8">
    <source>
        <dbReference type="EMBL" id="WQG88031.1"/>
    </source>
</evidence>
<keyword evidence="6" id="KW-0325">Glycoprotein</keyword>
<feature type="domain" description="Alpha-L-arabinofuranosidase C-terminal" evidence="7">
    <location>
        <begin position="421"/>
        <end position="576"/>
    </location>
</feature>
<dbReference type="InterPro" id="IPR055235">
    <property type="entry name" value="ASD1_cat"/>
</dbReference>
<comment type="similarity">
    <text evidence="2">Belongs to the glycosyl hydrolase 51 family.</text>
</comment>
<evidence type="ECO:0000256" key="5">
    <source>
        <dbReference type="ARBA" id="ARBA00022801"/>
    </source>
</evidence>
<dbReference type="InterPro" id="IPR013780">
    <property type="entry name" value="Glyco_hydro_b"/>
</dbReference>
<sequence length="584" mass="65092">MKCYAQVSIIQVNANQQLNHIPYSLYGSCIEDVNHEIYGGLYDQRLYGESFEEPAKDGVSSMWIPMGEGSFAPDSTQAYNGSKCQLIINKGGIYNQGLNHWGIAVQKGQALEGSIYLKGSQPATIALQSADGRTTYASTKTGPVTNAWKKCSFELKPNATDSNARFAIYTAGEGKLWLDQATLMAPKTARFKGLPIRKDIAVKMQEEGLRFLRYGGTMVNAPGYRWKKMVGPRDQRPPYKGHWYPYSSNGFGILEFLQFCEAAGFDAAFAINIEETAADARDLVEYLKGSANTTWGRKRIADGHPAPYKVKYIEIGNEEVLFDGDRADQYAHYIERFNELYDAIHSKDTSLQLVCSVWWRAESPNTEKLFNAIDGKAAFWDLHVGGDDPREGLKVDKDLTQMEALFKKWNPHTTMKCAIFEENGGLHNQQRALGHASILNAVRRHGEFVLTSCAANALQALHQNDNGWDQGQIFFTPASVWGVPPFYATKMAAANHLPIVCKSTTDTTLDVTATISEDGNTIVLHIVNAFNKPCEAQVMLNHYKARNATICQLSDAVYTEHTTTADKLKYTFPPASYTIIRYEN</sequence>
<evidence type="ECO:0000256" key="1">
    <source>
        <dbReference type="ARBA" id="ARBA00001462"/>
    </source>
</evidence>
<dbReference type="EMBL" id="CP140154">
    <property type="protein sequence ID" value="WQG88031.1"/>
    <property type="molecule type" value="Genomic_DNA"/>
</dbReference>
<organism evidence="8 9">
    <name type="scientific">Chitinophaga sancti</name>
    <dbReference type="NCBI Taxonomy" id="1004"/>
    <lineage>
        <taxon>Bacteria</taxon>
        <taxon>Pseudomonadati</taxon>
        <taxon>Bacteroidota</taxon>
        <taxon>Chitinophagia</taxon>
        <taxon>Chitinophagales</taxon>
        <taxon>Chitinophagaceae</taxon>
        <taxon>Chitinophaga</taxon>
    </lineage>
</organism>
<evidence type="ECO:0000256" key="4">
    <source>
        <dbReference type="ARBA" id="ARBA00022729"/>
    </source>
</evidence>
<protein>
    <recommendedName>
        <fullName evidence="3">non-reducing end alpha-L-arabinofuranosidase</fullName>
        <ecNumber evidence="3">3.2.1.55</ecNumber>
    </recommendedName>
</protein>
<dbReference type="Gene3D" id="2.60.40.1180">
    <property type="entry name" value="Golgi alpha-mannosidase II"/>
    <property type="match status" value="1"/>
</dbReference>
<dbReference type="Pfam" id="PF22848">
    <property type="entry name" value="ASD1_dom"/>
    <property type="match status" value="1"/>
</dbReference>
<keyword evidence="5" id="KW-0378">Hydrolase</keyword>
<dbReference type="Gene3D" id="2.60.120.260">
    <property type="entry name" value="Galactose-binding domain-like"/>
    <property type="match status" value="1"/>
</dbReference>
<accession>A0ABZ0XC73</accession>
<evidence type="ECO:0000259" key="7">
    <source>
        <dbReference type="SMART" id="SM00813"/>
    </source>
</evidence>
<dbReference type="Gene3D" id="3.20.20.80">
    <property type="entry name" value="Glycosidases"/>
    <property type="match status" value="1"/>
</dbReference>
<dbReference type="PANTHER" id="PTHR31776">
    <property type="entry name" value="ALPHA-L-ARABINOFURANOSIDASE 1"/>
    <property type="match status" value="1"/>
</dbReference>
<keyword evidence="4" id="KW-0732">Signal</keyword>
<evidence type="ECO:0000256" key="6">
    <source>
        <dbReference type="ARBA" id="ARBA00023180"/>
    </source>
</evidence>
<dbReference type="InterPro" id="IPR017853">
    <property type="entry name" value="GH"/>
</dbReference>